<evidence type="ECO:0000313" key="3">
    <source>
        <dbReference type="Proteomes" id="UP000006729"/>
    </source>
</evidence>
<keyword evidence="3" id="KW-1185">Reference proteome</keyword>
<dbReference type="InParanoid" id="A0A3N7G7L2"/>
<name>A0A3N7G7L2_POPTR</name>
<gene>
    <name evidence="2" type="ORF">POPTR_017G059750</name>
</gene>
<proteinExistence type="predicted"/>
<protein>
    <submittedName>
        <fullName evidence="2">Uncharacterized protein</fullName>
    </submittedName>
</protein>
<keyword evidence="1" id="KW-0732">Signal</keyword>
<dbReference type="Proteomes" id="UP000006729">
    <property type="component" value="Chromosome 17"/>
</dbReference>
<feature type="chain" id="PRO_5018247342" evidence="1">
    <location>
        <begin position="24"/>
        <end position="70"/>
    </location>
</feature>
<feature type="signal peptide" evidence="1">
    <location>
        <begin position="1"/>
        <end position="23"/>
    </location>
</feature>
<reference evidence="2 3" key="1">
    <citation type="journal article" date="2006" name="Science">
        <title>The genome of black cottonwood, Populus trichocarpa (Torr. &amp; Gray).</title>
        <authorList>
            <person name="Tuskan G.A."/>
            <person name="Difazio S."/>
            <person name="Jansson S."/>
            <person name="Bohlmann J."/>
            <person name="Grigoriev I."/>
            <person name="Hellsten U."/>
            <person name="Putnam N."/>
            <person name="Ralph S."/>
            <person name="Rombauts S."/>
            <person name="Salamov A."/>
            <person name="Schein J."/>
            <person name="Sterck L."/>
            <person name="Aerts A."/>
            <person name="Bhalerao R.R."/>
            <person name="Bhalerao R.P."/>
            <person name="Blaudez D."/>
            <person name="Boerjan W."/>
            <person name="Brun A."/>
            <person name="Brunner A."/>
            <person name="Busov V."/>
            <person name="Campbell M."/>
            <person name="Carlson J."/>
            <person name="Chalot M."/>
            <person name="Chapman J."/>
            <person name="Chen G.L."/>
            <person name="Cooper D."/>
            <person name="Coutinho P.M."/>
            <person name="Couturier J."/>
            <person name="Covert S."/>
            <person name="Cronk Q."/>
            <person name="Cunningham R."/>
            <person name="Davis J."/>
            <person name="Degroeve S."/>
            <person name="Dejardin A."/>
            <person name="Depamphilis C."/>
            <person name="Detter J."/>
            <person name="Dirks B."/>
            <person name="Dubchak I."/>
            <person name="Duplessis S."/>
            <person name="Ehlting J."/>
            <person name="Ellis B."/>
            <person name="Gendler K."/>
            <person name="Goodstein D."/>
            <person name="Gribskov M."/>
            <person name="Grimwood J."/>
            <person name="Groover A."/>
            <person name="Gunter L."/>
            <person name="Hamberger B."/>
            <person name="Heinze B."/>
            <person name="Helariutta Y."/>
            <person name="Henrissat B."/>
            <person name="Holligan D."/>
            <person name="Holt R."/>
            <person name="Huang W."/>
            <person name="Islam-Faridi N."/>
            <person name="Jones S."/>
            <person name="Jones-Rhoades M."/>
            <person name="Jorgensen R."/>
            <person name="Joshi C."/>
            <person name="Kangasjarvi J."/>
            <person name="Karlsson J."/>
            <person name="Kelleher C."/>
            <person name="Kirkpatrick R."/>
            <person name="Kirst M."/>
            <person name="Kohler A."/>
            <person name="Kalluri U."/>
            <person name="Larimer F."/>
            <person name="Leebens-Mack J."/>
            <person name="Leple J.C."/>
            <person name="Locascio P."/>
            <person name="Lou Y."/>
            <person name="Lucas S."/>
            <person name="Martin F."/>
            <person name="Montanini B."/>
            <person name="Napoli C."/>
            <person name="Nelson D.R."/>
            <person name="Nelson C."/>
            <person name="Nieminen K."/>
            <person name="Nilsson O."/>
            <person name="Pereda V."/>
            <person name="Peter G."/>
            <person name="Philippe R."/>
            <person name="Pilate G."/>
            <person name="Poliakov A."/>
            <person name="Razumovskaya J."/>
            <person name="Richardson P."/>
            <person name="Rinaldi C."/>
            <person name="Ritland K."/>
            <person name="Rouze P."/>
            <person name="Ryaboy D."/>
            <person name="Schmutz J."/>
            <person name="Schrader J."/>
            <person name="Segerman B."/>
            <person name="Shin H."/>
            <person name="Siddiqui A."/>
            <person name="Sterky F."/>
            <person name="Terry A."/>
            <person name="Tsai C.J."/>
            <person name="Uberbacher E."/>
            <person name="Unneberg P."/>
            <person name="Vahala J."/>
            <person name="Wall K."/>
            <person name="Wessler S."/>
            <person name="Yang G."/>
            <person name="Yin T."/>
            <person name="Douglas C."/>
            <person name="Marra M."/>
            <person name="Sandberg G."/>
            <person name="Van de Peer Y."/>
            <person name="Rokhsar D."/>
        </authorList>
    </citation>
    <scope>NUCLEOTIDE SEQUENCE [LARGE SCALE GENOMIC DNA]</scope>
    <source>
        <strain evidence="3">cv. Nisqually</strain>
    </source>
</reference>
<evidence type="ECO:0000256" key="1">
    <source>
        <dbReference type="SAM" id="SignalP"/>
    </source>
</evidence>
<accession>A0A3N7G7L2</accession>
<dbReference type="AlphaFoldDB" id="A0A3N7G7L2"/>
<sequence>MASSNALLVLGVFMLLMTTFVAGDVADTIRHKPPYLSYKGLGCDPKKNPRCLNPPLSRRGCKAEHRCREG</sequence>
<organism evidence="2 3">
    <name type="scientific">Populus trichocarpa</name>
    <name type="common">Western balsam poplar</name>
    <name type="synonym">Populus balsamifera subsp. trichocarpa</name>
    <dbReference type="NCBI Taxonomy" id="3694"/>
    <lineage>
        <taxon>Eukaryota</taxon>
        <taxon>Viridiplantae</taxon>
        <taxon>Streptophyta</taxon>
        <taxon>Embryophyta</taxon>
        <taxon>Tracheophyta</taxon>
        <taxon>Spermatophyta</taxon>
        <taxon>Magnoliopsida</taxon>
        <taxon>eudicotyledons</taxon>
        <taxon>Gunneridae</taxon>
        <taxon>Pentapetalae</taxon>
        <taxon>rosids</taxon>
        <taxon>fabids</taxon>
        <taxon>Malpighiales</taxon>
        <taxon>Salicaceae</taxon>
        <taxon>Saliceae</taxon>
        <taxon>Populus</taxon>
    </lineage>
</organism>
<dbReference type="EMBL" id="CM009306">
    <property type="protein sequence ID" value="RQP01991.1"/>
    <property type="molecule type" value="Genomic_DNA"/>
</dbReference>
<evidence type="ECO:0000313" key="2">
    <source>
        <dbReference type="EMBL" id="RQP01991.1"/>
    </source>
</evidence>